<dbReference type="PANTHER" id="PTHR43353:SF5">
    <property type="entry name" value="SUCCINATE-SEMIALDEHYDE DEHYDROGENASE, MITOCHONDRIAL"/>
    <property type="match status" value="1"/>
</dbReference>
<evidence type="ECO:0000313" key="4">
    <source>
        <dbReference type="Ensembl" id="ENSEBUP00000027486.1"/>
    </source>
</evidence>
<dbReference type="PANTHER" id="PTHR43353">
    <property type="entry name" value="SUCCINATE-SEMIALDEHYDE DEHYDROGENASE, MITOCHONDRIAL"/>
    <property type="match status" value="1"/>
</dbReference>
<dbReference type="GO" id="GO:0009450">
    <property type="term" value="P:gamma-aminobutyric acid catabolic process"/>
    <property type="evidence" value="ECO:0007669"/>
    <property type="project" value="TreeGrafter"/>
</dbReference>
<dbReference type="OMA" id="VAACFRF"/>
<reference evidence="4" key="2">
    <citation type="submission" date="2025-09" db="UniProtKB">
        <authorList>
            <consortium name="Ensembl"/>
        </authorList>
    </citation>
    <scope>IDENTIFICATION</scope>
</reference>
<dbReference type="Gene3D" id="3.40.605.10">
    <property type="entry name" value="Aldehyde Dehydrogenase, Chain A, domain 1"/>
    <property type="match status" value="3"/>
</dbReference>
<dbReference type="InterPro" id="IPR016161">
    <property type="entry name" value="Ald_DH/histidinol_DH"/>
</dbReference>
<accession>A0A8C4X2A1</accession>
<evidence type="ECO:0000259" key="3">
    <source>
        <dbReference type="Pfam" id="PF00171"/>
    </source>
</evidence>
<feature type="region of interest" description="Disordered" evidence="2">
    <location>
        <begin position="214"/>
        <end position="252"/>
    </location>
</feature>
<evidence type="ECO:0000256" key="1">
    <source>
        <dbReference type="ARBA" id="ARBA00023002"/>
    </source>
</evidence>
<proteinExistence type="predicted"/>
<feature type="domain" description="Aldehyde dehydrogenase" evidence="3">
    <location>
        <begin position="107"/>
        <end position="210"/>
    </location>
</feature>
<dbReference type="InterPro" id="IPR016162">
    <property type="entry name" value="Ald_DH_N"/>
</dbReference>
<dbReference type="FunFam" id="3.40.605.10:FF:000063">
    <property type="entry name" value="Succinate-semialdehyde dehydrogenase, mitochondrial"/>
    <property type="match status" value="1"/>
</dbReference>
<protein>
    <submittedName>
        <fullName evidence="4">Aldehyde dehydrogenase 5 family member A1</fullName>
    </submittedName>
</protein>
<dbReference type="InterPro" id="IPR050740">
    <property type="entry name" value="Aldehyde_DH_Superfamily"/>
</dbReference>
<dbReference type="Gene3D" id="3.40.309.10">
    <property type="entry name" value="Aldehyde Dehydrogenase, Chain A, domain 2"/>
    <property type="match status" value="1"/>
</dbReference>
<evidence type="ECO:0000256" key="2">
    <source>
        <dbReference type="SAM" id="MobiDB-lite"/>
    </source>
</evidence>
<feature type="compositionally biased region" description="Basic and acidic residues" evidence="2">
    <location>
        <begin position="214"/>
        <end position="242"/>
    </location>
</feature>
<evidence type="ECO:0000313" key="5">
    <source>
        <dbReference type="Proteomes" id="UP000694388"/>
    </source>
</evidence>
<dbReference type="Ensembl" id="ENSEBUT00000028062.1">
    <property type="protein sequence ID" value="ENSEBUP00000027486.1"/>
    <property type="gene ID" value="ENSEBUG00000016843.1"/>
</dbReference>
<reference evidence="4" key="1">
    <citation type="submission" date="2025-08" db="UniProtKB">
        <authorList>
            <consortium name="Ensembl"/>
        </authorList>
    </citation>
    <scope>IDENTIFICATION</scope>
</reference>
<feature type="domain" description="Aldehyde dehydrogenase" evidence="3">
    <location>
        <begin position="332"/>
        <end position="471"/>
    </location>
</feature>
<dbReference type="GO" id="GO:0004777">
    <property type="term" value="F:succinate-semialdehyde dehydrogenase (NAD+) activity"/>
    <property type="evidence" value="ECO:0007669"/>
    <property type="project" value="TreeGrafter"/>
</dbReference>
<dbReference type="InterPro" id="IPR015590">
    <property type="entry name" value="Aldehyde_DH_dom"/>
</dbReference>
<dbReference type="Proteomes" id="UP000694388">
    <property type="component" value="Unplaced"/>
</dbReference>
<sequence>MGAGVQKEFCFTIIPKPEFALDSMNEWEPYVPKPQGLISSSFTWATLLSSDAHVAGHWCEAKGGERFEVMDPGWGRTLGSVANCGSHEAEAAILGAHKAFQTWSKTTAKGKPLFEARIEVAYAAGFLQWFAEEGRRAYGHVIPAPRSDCLMLAVPQPLGVAALITPWNFPAAMITRKAGAALAAGCTVVIKPAEDTPFTALALARVLASVEKERKGDLTERETERTELGSRASRREGRRGDDGASDGPCSHQRLDTFADPLARARHLNLGLVWRKGQTCICTLDLERNQLRPIVDFTRGQSARRPRVVRKECGAAILPRDAFELGLESVDIRVERHVKDALEHGANVVCGGKRHSLGGSFYHPTVLANVTPTMACATEEIFGPLAAVTTFDTEEEVLTIANSSPFGLAGYIYSCDLPQIVRVVQGLDVGIVGVNEVAISAVEAPFGGVKESGVGREGSFHGLHEYMDIKYVCYGGLQN</sequence>
<keyword evidence="5" id="KW-1185">Reference proteome</keyword>
<dbReference type="Pfam" id="PF00171">
    <property type="entry name" value="Aldedh"/>
    <property type="match status" value="2"/>
</dbReference>
<keyword evidence="1" id="KW-0560">Oxidoreductase</keyword>
<dbReference type="InterPro" id="IPR016163">
    <property type="entry name" value="Ald_DH_C"/>
</dbReference>
<name>A0A8C4X2A1_EPTBU</name>
<dbReference type="AlphaFoldDB" id="A0A8C4X2A1"/>
<organism evidence="4 5">
    <name type="scientific">Eptatretus burgeri</name>
    <name type="common">Inshore hagfish</name>
    <dbReference type="NCBI Taxonomy" id="7764"/>
    <lineage>
        <taxon>Eukaryota</taxon>
        <taxon>Metazoa</taxon>
        <taxon>Chordata</taxon>
        <taxon>Craniata</taxon>
        <taxon>Vertebrata</taxon>
        <taxon>Cyclostomata</taxon>
        <taxon>Myxini</taxon>
        <taxon>Myxiniformes</taxon>
        <taxon>Myxinidae</taxon>
        <taxon>Eptatretinae</taxon>
        <taxon>Eptatretus</taxon>
    </lineage>
</organism>
<dbReference type="SUPFAM" id="SSF53720">
    <property type="entry name" value="ALDH-like"/>
    <property type="match status" value="1"/>
</dbReference>
<dbReference type="GeneTree" id="ENSGT00930000151038"/>